<evidence type="ECO:0000259" key="2">
    <source>
        <dbReference type="PROSITE" id="PS51464"/>
    </source>
</evidence>
<evidence type="ECO:0000256" key="1">
    <source>
        <dbReference type="ARBA" id="ARBA00022737"/>
    </source>
</evidence>
<dbReference type="PANTHER" id="PTHR10937:SF8">
    <property type="entry name" value="AMINOTRANSFERASE-RELATED"/>
    <property type="match status" value="1"/>
</dbReference>
<dbReference type="OrthoDB" id="9761808at2"/>
<evidence type="ECO:0000313" key="3">
    <source>
        <dbReference type="EMBL" id="AJC49164.1"/>
    </source>
</evidence>
<dbReference type="InterPro" id="IPR035490">
    <property type="entry name" value="GlmS/FrlB_SIS"/>
</dbReference>
<dbReference type="InterPro" id="IPR046348">
    <property type="entry name" value="SIS_dom_sf"/>
</dbReference>
<sequence length="345" mass="37248">MSNTLMHQEAVSSFQKVANQLELNKDIIRDIVKLLKSKNIKRVITIARGSSDCVANFAKYLFEVKLGFSVSSLSPSVTTIYGKNIGDNETLAIAISQSGGSPDLKLALQGCKKAGCSTLAIVNKEESPLAEVADLILPVRAGEEKAVAATKSVITSLVALVNLVAEYSQEASLLEALIDLPKVLQDSLNLNWVPAVDILKKSKNMFVIGRGFGFPISQEMALKFKETCGIHAEAFSGAEVLHGPFALMNQTFTTFTILQNDESARGTIDIVNRMSSLGVNTIFASFGVKSESQAKVNLGVELKTHPVLEPIVILQKFYILVNDLAILLGLNPDNPTNLKKVTETV</sequence>
<keyword evidence="4" id="KW-1185">Reference proteome</keyword>
<evidence type="ECO:0000313" key="4">
    <source>
        <dbReference type="Proteomes" id="UP000031104"/>
    </source>
</evidence>
<dbReference type="Proteomes" id="UP000031104">
    <property type="component" value="Chromosome"/>
</dbReference>
<dbReference type="STRING" id="594679.SD28_05715"/>
<feature type="domain" description="SIS" evidence="2">
    <location>
        <begin position="195"/>
        <end position="335"/>
    </location>
</feature>
<feature type="domain" description="SIS" evidence="2">
    <location>
        <begin position="31"/>
        <end position="174"/>
    </location>
</feature>
<dbReference type="KEGG" id="fgu:SD28_05715"/>
<dbReference type="HOGENOM" id="CLU_012520_2_1_6"/>
<dbReference type="CDD" id="cd05008">
    <property type="entry name" value="SIS_GlmS_GlmD_1"/>
    <property type="match status" value="1"/>
</dbReference>
<accession>A0A0A8E5E7</accession>
<dbReference type="EMBL" id="CP010427">
    <property type="protein sequence ID" value="AJC49164.1"/>
    <property type="molecule type" value="Genomic_DNA"/>
</dbReference>
<dbReference type="Gene3D" id="3.40.50.10490">
    <property type="entry name" value="Glucose-6-phosphate isomerase like protein, domain 1"/>
    <property type="match status" value="2"/>
</dbReference>
<dbReference type="SUPFAM" id="SSF53697">
    <property type="entry name" value="SIS domain"/>
    <property type="match status" value="1"/>
</dbReference>
<dbReference type="GO" id="GO:1901135">
    <property type="term" value="P:carbohydrate derivative metabolic process"/>
    <property type="evidence" value="ECO:0007669"/>
    <property type="project" value="InterPro"/>
</dbReference>
<gene>
    <name evidence="3" type="ORF">SD28_05715</name>
</gene>
<reference evidence="3 4" key="1">
    <citation type="submission" date="2014-12" db="EMBL/GenBank/DDBJ databases">
        <title>Complete genome sequence of Francisella guanzhouensis strain 08HL01032 isolated from air-conditioning system in China.</title>
        <authorList>
            <person name="Svensson D."/>
            <person name="Ohrman C."/>
            <person name="Backman S."/>
            <person name="Karlsson E."/>
            <person name="Nilsson E."/>
            <person name="Bystrom M."/>
            <person name="Larkeryd A."/>
            <person name="Stenberg P."/>
            <person name="Scholtz H.C."/>
            <person name="Forsman M."/>
            <person name="Sjodin A."/>
        </authorList>
    </citation>
    <scope>NUCLEOTIDE SEQUENCE [LARGE SCALE GENOMIC DNA]</scope>
    <source>
        <strain evidence="3 4">08HL01032</strain>
    </source>
</reference>
<keyword evidence="1" id="KW-0677">Repeat</keyword>
<dbReference type="Pfam" id="PF01380">
    <property type="entry name" value="SIS"/>
    <property type="match status" value="2"/>
</dbReference>
<protein>
    <submittedName>
        <fullName evidence="3">Iron dicitrate transport regulator FecR</fullName>
    </submittedName>
</protein>
<dbReference type="PANTHER" id="PTHR10937">
    <property type="entry name" value="GLUCOSAMINE--FRUCTOSE-6-PHOSPHATE AMINOTRANSFERASE, ISOMERIZING"/>
    <property type="match status" value="1"/>
</dbReference>
<dbReference type="InterPro" id="IPR035466">
    <property type="entry name" value="GlmS/AgaS_SIS"/>
</dbReference>
<dbReference type="AlphaFoldDB" id="A0A0A8E5E7"/>
<dbReference type="RefSeq" id="WP_039124965.1">
    <property type="nucleotide sequence ID" value="NZ_CP010427.1"/>
</dbReference>
<dbReference type="CDD" id="cd05009">
    <property type="entry name" value="SIS_GlmS_GlmD_2"/>
    <property type="match status" value="1"/>
</dbReference>
<dbReference type="InterPro" id="IPR001347">
    <property type="entry name" value="SIS_dom"/>
</dbReference>
<dbReference type="PROSITE" id="PS51464">
    <property type="entry name" value="SIS"/>
    <property type="match status" value="2"/>
</dbReference>
<organism evidence="3 4">
    <name type="scientific">Allofrancisella guangzhouensis</name>
    <dbReference type="NCBI Taxonomy" id="594679"/>
    <lineage>
        <taxon>Bacteria</taxon>
        <taxon>Pseudomonadati</taxon>
        <taxon>Pseudomonadota</taxon>
        <taxon>Gammaproteobacteria</taxon>
        <taxon>Thiotrichales</taxon>
        <taxon>Francisellaceae</taxon>
        <taxon>Allofrancisella</taxon>
    </lineage>
</organism>
<proteinExistence type="predicted"/>
<dbReference type="GO" id="GO:0097367">
    <property type="term" value="F:carbohydrate derivative binding"/>
    <property type="evidence" value="ECO:0007669"/>
    <property type="project" value="InterPro"/>
</dbReference>
<name>A0A0A8E5E7_9GAMM</name>